<feature type="transmembrane region" description="Helical" evidence="1">
    <location>
        <begin position="45"/>
        <end position="65"/>
    </location>
</feature>
<feature type="transmembrane region" description="Helical" evidence="1">
    <location>
        <begin position="7"/>
        <end position="25"/>
    </location>
</feature>
<evidence type="ECO:0000256" key="1">
    <source>
        <dbReference type="SAM" id="Phobius"/>
    </source>
</evidence>
<dbReference type="PATRIC" id="fig|768706.3.peg.2190"/>
<dbReference type="HOGENOM" id="CLU_1208181_0_0_9"/>
<gene>
    <name evidence="2" type="ordered locus">Desor_2172</name>
</gene>
<keyword evidence="1" id="KW-1133">Transmembrane helix</keyword>
<dbReference type="eggNOG" id="ENOG5033UBT">
    <property type="taxonomic scope" value="Bacteria"/>
</dbReference>
<name>G7W8R6_DESOD</name>
<keyword evidence="1" id="KW-0812">Transmembrane</keyword>
<dbReference type="STRING" id="768706.Desor_2172"/>
<evidence type="ECO:0000313" key="3">
    <source>
        <dbReference type="Proteomes" id="UP000006346"/>
    </source>
</evidence>
<evidence type="ECO:0000313" key="2">
    <source>
        <dbReference type="EMBL" id="AET67776.1"/>
    </source>
</evidence>
<feature type="transmembrane region" description="Helical" evidence="1">
    <location>
        <begin position="77"/>
        <end position="95"/>
    </location>
</feature>
<accession>G7W8R6</accession>
<proteinExistence type="predicted"/>
<protein>
    <submittedName>
        <fullName evidence="2">Uncharacterized protein</fullName>
    </submittedName>
</protein>
<keyword evidence="3" id="KW-1185">Reference proteome</keyword>
<dbReference type="KEGG" id="dor:Desor_2172"/>
<dbReference type="RefSeq" id="WP_014184591.1">
    <property type="nucleotide sequence ID" value="NC_016584.1"/>
</dbReference>
<dbReference type="OrthoDB" id="1795406at2"/>
<keyword evidence="1" id="KW-0472">Membrane</keyword>
<organism evidence="2 3">
    <name type="scientific">Desulfosporosinus orientis (strain ATCC 19365 / DSM 765 / NCIMB 8382 / VKM B-1628 / Singapore I)</name>
    <name type="common">Desulfotomaculum orientis</name>
    <dbReference type="NCBI Taxonomy" id="768706"/>
    <lineage>
        <taxon>Bacteria</taxon>
        <taxon>Bacillati</taxon>
        <taxon>Bacillota</taxon>
        <taxon>Clostridia</taxon>
        <taxon>Eubacteriales</taxon>
        <taxon>Desulfitobacteriaceae</taxon>
        <taxon>Desulfosporosinus</taxon>
    </lineage>
</organism>
<reference evidence="3" key="1">
    <citation type="submission" date="2011-11" db="EMBL/GenBank/DDBJ databases">
        <title>Complete sequence of Desulfosporosinus orientis DSM 765.</title>
        <authorList>
            <person name="Lucas S."/>
            <person name="Han J."/>
            <person name="Lapidus A."/>
            <person name="Cheng J.-F."/>
            <person name="Goodwin L."/>
            <person name="Pitluck S."/>
            <person name="Peters L."/>
            <person name="Ovchinnikova G."/>
            <person name="Teshima H."/>
            <person name="Detter J.C."/>
            <person name="Han C."/>
            <person name="Tapia R."/>
            <person name="Land M."/>
            <person name="Hauser L."/>
            <person name="Kyrpides N."/>
            <person name="Ivanova N."/>
            <person name="Pagani I."/>
            <person name="Pester M."/>
            <person name="Spring S."/>
            <person name="Ollivier B."/>
            <person name="Rattei T."/>
            <person name="Klenk H.-P."/>
            <person name="Wagner M."/>
            <person name="Loy A."/>
            <person name="Woyke T."/>
        </authorList>
    </citation>
    <scope>NUCLEOTIDE SEQUENCE [LARGE SCALE GENOMIC DNA]</scope>
    <source>
        <strain evidence="3">ATCC 19365 / DSM 765 / NCIMB 8382 / VKM B-1628</strain>
    </source>
</reference>
<dbReference type="EMBL" id="CP003108">
    <property type="protein sequence ID" value="AET67776.1"/>
    <property type="molecule type" value="Genomic_DNA"/>
</dbReference>
<reference evidence="2 3" key="2">
    <citation type="journal article" date="2012" name="J. Bacteriol.">
        <title>Complete genome sequences of Desulfosporosinus orientis DSM765T, Desulfosporosinus youngiae DSM17734T, Desulfosporosinus meridiei DSM13257T, and Desulfosporosinus acidiphilus DSM22704T.</title>
        <authorList>
            <person name="Pester M."/>
            <person name="Brambilla E."/>
            <person name="Alazard D."/>
            <person name="Rattei T."/>
            <person name="Weinmaier T."/>
            <person name="Han J."/>
            <person name="Lucas S."/>
            <person name="Lapidus A."/>
            <person name="Cheng J.F."/>
            <person name="Goodwin L."/>
            <person name="Pitluck S."/>
            <person name="Peters L."/>
            <person name="Ovchinnikova G."/>
            <person name="Teshima H."/>
            <person name="Detter J.C."/>
            <person name="Han C.S."/>
            <person name="Tapia R."/>
            <person name="Land M.L."/>
            <person name="Hauser L."/>
            <person name="Kyrpides N.C."/>
            <person name="Ivanova N.N."/>
            <person name="Pagani I."/>
            <person name="Huntmann M."/>
            <person name="Wei C.L."/>
            <person name="Davenport K.W."/>
            <person name="Daligault H."/>
            <person name="Chain P.S."/>
            <person name="Chen A."/>
            <person name="Mavromatis K."/>
            <person name="Markowitz V."/>
            <person name="Szeto E."/>
            <person name="Mikhailova N."/>
            <person name="Pati A."/>
            <person name="Wagner M."/>
            <person name="Woyke T."/>
            <person name="Ollivier B."/>
            <person name="Klenk H.P."/>
            <person name="Spring S."/>
            <person name="Loy A."/>
        </authorList>
    </citation>
    <scope>NUCLEOTIDE SEQUENCE [LARGE SCALE GENOMIC DNA]</scope>
    <source>
        <strain evidence="3">ATCC 19365 / DSM 765 / NCIMB 8382 / VKM B-1628</strain>
    </source>
</reference>
<dbReference type="Proteomes" id="UP000006346">
    <property type="component" value="Chromosome"/>
</dbReference>
<sequence length="228" mass="26017">MSKDSKGLLKYLGLIFISLLLTFKLPRDSYSVIQYLIKPIRFENSVLYLSGLGPLILLIVGIKGLFKLRWFENRSRLLAILMVFVVIMPIMIKSLNIAKSICFSQYEGVQAIDLKDADIQITGLKGNEATFKVRLGLIDYGSGNRDVEVRMYLPESMKSLINGNFIDFKDTYNTYGHGREINIVKEINVQLAEGANIEDIIDAHWDWETVYFDLYNDDSSSKLIYHGV</sequence>
<dbReference type="AlphaFoldDB" id="G7W8R6"/>